<sequence length="94" mass="10365">MGTDKAALLSRGETQLGCAVQLLESSLKKVYVSTNVAQSDDPVRRDFELIVDRYEDMGPLAGMLSAMDIFPTQSWLVLACDLPNLDEKTIECLL</sequence>
<dbReference type="InterPro" id="IPR025877">
    <property type="entry name" value="MobA-like_NTP_Trfase"/>
</dbReference>
<dbReference type="SUPFAM" id="SSF53448">
    <property type="entry name" value="Nucleotide-diphospho-sugar transferases"/>
    <property type="match status" value="1"/>
</dbReference>
<dbReference type="EMBL" id="UINC01083193">
    <property type="protein sequence ID" value="SVC28662.1"/>
    <property type="molecule type" value="Genomic_DNA"/>
</dbReference>
<dbReference type="InterPro" id="IPR029044">
    <property type="entry name" value="Nucleotide-diphossugar_trans"/>
</dbReference>
<gene>
    <name evidence="3" type="ORF">METZ01_LOCUS281516</name>
</gene>
<reference evidence="3" key="1">
    <citation type="submission" date="2018-05" db="EMBL/GenBank/DDBJ databases">
        <authorList>
            <person name="Lanie J.A."/>
            <person name="Ng W.-L."/>
            <person name="Kazmierczak K.M."/>
            <person name="Andrzejewski T.M."/>
            <person name="Davidsen T.M."/>
            <person name="Wayne K.J."/>
            <person name="Tettelin H."/>
            <person name="Glass J.I."/>
            <person name="Rusch D."/>
            <person name="Podicherti R."/>
            <person name="Tsui H.-C.T."/>
            <person name="Winkler M.E."/>
        </authorList>
    </citation>
    <scope>NUCLEOTIDE SEQUENCE</scope>
</reference>
<name>A0A382L016_9ZZZZ</name>
<feature type="non-terminal residue" evidence="3">
    <location>
        <position position="94"/>
    </location>
</feature>
<proteinExistence type="predicted"/>
<keyword evidence="1" id="KW-0808">Transferase</keyword>
<organism evidence="3">
    <name type="scientific">marine metagenome</name>
    <dbReference type="NCBI Taxonomy" id="408172"/>
    <lineage>
        <taxon>unclassified sequences</taxon>
        <taxon>metagenomes</taxon>
        <taxon>ecological metagenomes</taxon>
    </lineage>
</organism>
<evidence type="ECO:0000313" key="3">
    <source>
        <dbReference type="EMBL" id="SVC28662.1"/>
    </source>
</evidence>
<dbReference type="GO" id="GO:0016779">
    <property type="term" value="F:nucleotidyltransferase activity"/>
    <property type="evidence" value="ECO:0007669"/>
    <property type="project" value="TreeGrafter"/>
</dbReference>
<dbReference type="AlphaFoldDB" id="A0A382L016"/>
<dbReference type="PANTHER" id="PTHR19136:SF81">
    <property type="entry name" value="MOLYBDENUM COFACTOR GUANYLYLTRANSFERASE"/>
    <property type="match status" value="1"/>
</dbReference>
<dbReference type="PANTHER" id="PTHR19136">
    <property type="entry name" value="MOLYBDENUM COFACTOR GUANYLYLTRANSFERASE"/>
    <property type="match status" value="1"/>
</dbReference>
<dbReference type="Gene3D" id="3.90.550.10">
    <property type="entry name" value="Spore Coat Polysaccharide Biosynthesis Protein SpsA, Chain A"/>
    <property type="match status" value="1"/>
</dbReference>
<dbReference type="Pfam" id="PF12804">
    <property type="entry name" value="NTP_transf_3"/>
    <property type="match status" value="1"/>
</dbReference>
<protein>
    <recommendedName>
        <fullName evidence="2">MobA-like NTP transferase domain-containing protein</fullName>
    </recommendedName>
</protein>
<accession>A0A382L016</accession>
<evidence type="ECO:0000256" key="1">
    <source>
        <dbReference type="ARBA" id="ARBA00022679"/>
    </source>
</evidence>
<feature type="domain" description="MobA-like NTP transferase" evidence="2">
    <location>
        <begin position="1"/>
        <end position="93"/>
    </location>
</feature>
<evidence type="ECO:0000259" key="2">
    <source>
        <dbReference type="Pfam" id="PF12804"/>
    </source>
</evidence>